<gene>
    <name evidence="1" type="ORF">HDF22_002950</name>
</gene>
<evidence type="ECO:0000313" key="2">
    <source>
        <dbReference type="Proteomes" id="UP000548326"/>
    </source>
</evidence>
<dbReference type="Proteomes" id="UP000548326">
    <property type="component" value="Unassembled WGS sequence"/>
</dbReference>
<dbReference type="EMBL" id="JACHCA010000007">
    <property type="protein sequence ID" value="MBB6128827.1"/>
    <property type="molecule type" value="Genomic_DNA"/>
</dbReference>
<sequence length="212" mass="23907">MEDESLEILGNNLKAHITDDDLANKISTGIDVVGILVDLVTKLPVIDTFNKLRNSFNNYNALRLHKKLTRFLLGISDIQPLDRQRFMEDLDSLHELKEKSGEVLIDIIVRMNHLGKIDFLINLFKAKISSKIDIKEFLRLAMILEKVSIMDLHSLKNYDVETYSNTPGKYEGSLTDSLYSAGLLNISVIGGNDGTLFNLNKSGKQMLLHGFN</sequence>
<name>A0A841JD55_9SPHI</name>
<proteinExistence type="predicted"/>
<evidence type="ECO:0000313" key="1">
    <source>
        <dbReference type="EMBL" id="MBB6128827.1"/>
    </source>
</evidence>
<accession>A0A841JD55</accession>
<organism evidence="1 2">
    <name type="scientific">Mucilaginibacter lappiensis</name>
    <dbReference type="NCBI Taxonomy" id="354630"/>
    <lineage>
        <taxon>Bacteria</taxon>
        <taxon>Pseudomonadati</taxon>
        <taxon>Bacteroidota</taxon>
        <taxon>Sphingobacteriia</taxon>
        <taxon>Sphingobacteriales</taxon>
        <taxon>Sphingobacteriaceae</taxon>
        <taxon>Mucilaginibacter</taxon>
    </lineage>
</organism>
<reference evidence="1 2" key="1">
    <citation type="submission" date="2020-08" db="EMBL/GenBank/DDBJ databases">
        <title>Genomic Encyclopedia of Type Strains, Phase IV (KMG-V): Genome sequencing to study the core and pangenomes of soil and plant-associated prokaryotes.</title>
        <authorList>
            <person name="Whitman W."/>
        </authorList>
    </citation>
    <scope>NUCLEOTIDE SEQUENCE [LARGE SCALE GENOMIC DNA]</scope>
    <source>
        <strain evidence="1 2">MP601</strain>
    </source>
</reference>
<comment type="caution">
    <text evidence="1">The sequence shown here is derived from an EMBL/GenBank/DDBJ whole genome shotgun (WGS) entry which is preliminary data.</text>
</comment>
<protein>
    <submittedName>
        <fullName evidence="1">Uncharacterized protein</fullName>
    </submittedName>
</protein>
<dbReference type="RefSeq" id="WP_183588167.1">
    <property type="nucleotide sequence ID" value="NZ_JACHCA010000007.1"/>
</dbReference>
<dbReference type="AlphaFoldDB" id="A0A841JD55"/>